<dbReference type="Pfam" id="PF18475">
    <property type="entry name" value="PIN7"/>
    <property type="match status" value="1"/>
</dbReference>
<organism evidence="2 3">
    <name type="scientific">Neocallimastix californiae</name>
    <dbReference type="NCBI Taxonomy" id="1754190"/>
    <lineage>
        <taxon>Eukaryota</taxon>
        <taxon>Fungi</taxon>
        <taxon>Fungi incertae sedis</taxon>
        <taxon>Chytridiomycota</taxon>
        <taxon>Chytridiomycota incertae sedis</taxon>
        <taxon>Neocallimastigomycetes</taxon>
        <taxon>Neocallimastigales</taxon>
        <taxon>Neocallimastigaceae</taxon>
        <taxon>Neocallimastix</taxon>
    </lineage>
</organism>
<keyword evidence="3" id="KW-1185">Reference proteome</keyword>
<reference evidence="2 3" key="1">
    <citation type="submission" date="2016-08" db="EMBL/GenBank/DDBJ databases">
        <title>A Parts List for Fungal Cellulosomes Revealed by Comparative Genomics.</title>
        <authorList>
            <consortium name="DOE Joint Genome Institute"/>
            <person name="Haitjema C.H."/>
            <person name="Gilmore S.P."/>
            <person name="Henske J.K."/>
            <person name="Solomon K.V."/>
            <person name="De Groot R."/>
            <person name="Kuo A."/>
            <person name="Mondo S.J."/>
            <person name="Salamov A.A."/>
            <person name="Labutti K."/>
            <person name="Zhao Z."/>
            <person name="Chiniquy J."/>
            <person name="Barry K."/>
            <person name="Brewer H.M."/>
            <person name="Purvine S.O."/>
            <person name="Wright A.T."/>
            <person name="Boxma B."/>
            <person name="Van Alen T."/>
            <person name="Hackstein J.H."/>
            <person name="Baker S.E."/>
            <person name="Grigoriev I.V."/>
            <person name="O'Malley M.A."/>
        </authorList>
    </citation>
    <scope>NUCLEOTIDE SEQUENCE [LARGE SCALE GENOMIC DNA]</scope>
    <source>
        <strain evidence="2 3">G1</strain>
    </source>
</reference>
<dbReference type="AlphaFoldDB" id="A0A1Y2BYC2"/>
<dbReference type="Proteomes" id="UP000193920">
    <property type="component" value="Unassembled WGS sequence"/>
</dbReference>
<evidence type="ECO:0000259" key="1">
    <source>
        <dbReference type="Pfam" id="PF18475"/>
    </source>
</evidence>
<feature type="domain" description="PIN-like" evidence="1">
    <location>
        <begin position="8"/>
        <end position="104"/>
    </location>
</feature>
<comment type="caution">
    <text evidence="2">The sequence shown here is derived from an EMBL/GenBank/DDBJ whole genome shotgun (WGS) entry which is preliminary data.</text>
</comment>
<dbReference type="InterPro" id="IPR041494">
    <property type="entry name" value="PIN7"/>
</dbReference>
<protein>
    <recommendedName>
        <fullName evidence="1">PIN-like domain-containing protein</fullName>
    </recommendedName>
</protein>
<gene>
    <name evidence="2" type="ORF">LY90DRAFT_510560</name>
</gene>
<evidence type="ECO:0000313" key="3">
    <source>
        <dbReference type="Proteomes" id="UP000193920"/>
    </source>
</evidence>
<name>A0A1Y2BYC2_9FUNG</name>
<evidence type="ECO:0000313" key="2">
    <source>
        <dbReference type="EMBL" id="ORY39770.1"/>
    </source>
</evidence>
<accession>A0A1Y2BYC2</accession>
<sequence>MVKSNFYLIDYENVNKGGLYGSEELSSNDSIIIFTSQQHQFNNYEYLNTLNYKIIEVPPGNQSVDKNLIFYLGYLIGQFKCNTSNYIIISKDKGYDKIVNFWKKEIYNITIQRFPSISSSFFNQSDEEELFIDIRRVLINICDISTSNDVVSIVSKYYGSKHILSLIHNNLQKIYSYPTHRDIYMIIKSVIKRHQSNSSNNNSQNNNNNKNINNIIQRILSNKGFIAPYVNGTASIVSKNYLKKNGKEIIYQRLVSEYGFENGLNIYNYIKGNI</sequence>
<proteinExistence type="predicted"/>
<dbReference type="EMBL" id="MCOG01000130">
    <property type="protein sequence ID" value="ORY39770.1"/>
    <property type="molecule type" value="Genomic_DNA"/>
</dbReference>